<evidence type="ECO:0000256" key="1">
    <source>
        <dbReference type="SAM" id="MobiDB-lite"/>
    </source>
</evidence>
<name>A0AAW2ZIZ5_9EUKA</name>
<feature type="region of interest" description="Disordered" evidence="1">
    <location>
        <begin position="59"/>
        <end position="99"/>
    </location>
</feature>
<proteinExistence type="predicted"/>
<evidence type="ECO:0000313" key="2">
    <source>
        <dbReference type="EMBL" id="KAL0488760.1"/>
    </source>
</evidence>
<dbReference type="EMBL" id="JAOPGA020001475">
    <property type="protein sequence ID" value="KAL0488760.1"/>
    <property type="molecule type" value="Genomic_DNA"/>
</dbReference>
<keyword evidence="3" id="KW-1185">Reference proteome</keyword>
<dbReference type="Proteomes" id="UP001431209">
    <property type="component" value="Unassembled WGS sequence"/>
</dbReference>
<evidence type="ECO:0000313" key="3">
    <source>
        <dbReference type="Proteomes" id="UP001431209"/>
    </source>
</evidence>
<protein>
    <submittedName>
        <fullName evidence="2">Uncharacterized protein</fullName>
    </submittedName>
</protein>
<reference evidence="2 3" key="1">
    <citation type="submission" date="2024-03" db="EMBL/GenBank/DDBJ databases">
        <title>The Acrasis kona genome and developmental transcriptomes reveal deep origins of eukaryotic multicellular pathways.</title>
        <authorList>
            <person name="Sheikh S."/>
            <person name="Fu C.-J."/>
            <person name="Brown M.W."/>
            <person name="Baldauf S.L."/>
        </authorList>
    </citation>
    <scope>NUCLEOTIDE SEQUENCE [LARGE SCALE GENOMIC DNA]</scope>
    <source>
        <strain evidence="2 3">ATCC MYA-3509</strain>
    </source>
</reference>
<comment type="caution">
    <text evidence="2">The sequence shown here is derived from an EMBL/GenBank/DDBJ whole genome shotgun (WGS) entry which is preliminary data.</text>
</comment>
<organism evidence="2 3">
    <name type="scientific">Acrasis kona</name>
    <dbReference type="NCBI Taxonomy" id="1008807"/>
    <lineage>
        <taxon>Eukaryota</taxon>
        <taxon>Discoba</taxon>
        <taxon>Heterolobosea</taxon>
        <taxon>Tetramitia</taxon>
        <taxon>Eutetramitia</taxon>
        <taxon>Acrasidae</taxon>
        <taxon>Acrasis</taxon>
    </lineage>
</organism>
<gene>
    <name evidence="2" type="ORF">AKO1_003872</name>
</gene>
<dbReference type="AlphaFoldDB" id="A0AAW2ZIZ5"/>
<accession>A0AAW2ZIZ5</accession>
<feature type="non-terminal residue" evidence="2">
    <location>
        <position position="144"/>
    </location>
</feature>
<sequence length="144" mass="16129">MVEGWTDANYRKYRGTLSVDLKVLVNPGVTKQQGQYKLQPVQPDKVDIYFDEFDALKKPRSADKKKKAPAKKVQVPTELLPEDEAPIDDDNKSLNGDAQDVQFTGSKFDASSHPYTQANTCIDLAFNLSEPIIPLPSNRSRVSF</sequence>